<feature type="coiled-coil region" evidence="7">
    <location>
        <begin position="93"/>
        <end position="139"/>
    </location>
</feature>
<dbReference type="STRING" id="1071381.G8C1C9"/>
<evidence type="ECO:0000256" key="1">
    <source>
        <dbReference type="ARBA" id="ARBA00022723"/>
    </source>
</evidence>
<dbReference type="Proteomes" id="UP000005666">
    <property type="component" value="Chromosome 14"/>
</dbReference>
<evidence type="ECO:0000256" key="6">
    <source>
        <dbReference type="ARBA" id="ARBA00023242"/>
    </source>
</evidence>
<feature type="region of interest" description="Disordered" evidence="8">
    <location>
        <begin position="1"/>
        <end position="88"/>
    </location>
</feature>
<evidence type="ECO:0000256" key="2">
    <source>
        <dbReference type="ARBA" id="ARBA00022833"/>
    </source>
</evidence>
<dbReference type="OMA" id="RMKIWWS"/>
<evidence type="ECO:0000256" key="8">
    <source>
        <dbReference type="SAM" id="MobiDB-lite"/>
    </source>
</evidence>
<evidence type="ECO:0000256" key="3">
    <source>
        <dbReference type="ARBA" id="ARBA00023015"/>
    </source>
</evidence>
<dbReference type="eggNOG" id="ENOG502QQXX">
    <property type="taxonomic scope" value="Eukaryota"/>
</dbReference>
<sequence>MLGRKNASRNIRMSLHSPSKSNSRNSTPNEIKPMPEFGNGSDAAVEERGTSTDNGEQDVSDTTGREKLSTSSDRNGGNGINTENKENNKILSKNNLDLLLKQYQNILDNSKKDTKSINKNQEEERNDDIEKQIIKKNSAIVTHPCSNCVSLAKECRIIIGLEVCIYCEKNKSACDLLAKNGNNKQIYNEMLVENLSNKRKYKEFYSNMKHLKKSKSLNTISPAISKPYENLFTTSHSESMMNVSSFNGTQGNSFSNFQKSIANKVPDSNKSDTNLQQLKNISNTSDQSPKEVKIQYPRSSFYVGSTSVYDITLINNTKLDMVQQVQLSSSLSLRKVAPTTQFLIKDDNDRLSQLIQEREVDVVERLVYPTGKILISIFFKMVHPYIPILHESVFLEKYTRSYKELTAPLLATVYSLALQWWDSHPSLVSMPKPDIEEQLNKIAYRSFFDLVDKPKLSLIQTGLLLLQVRSEVSNNWVICSALVALAEELGLGVDCEEWKLPQWEKGLRRRLAWAVWSQDKWTAVLEGRQSHLILGHNWMVKPLTDSDLPSSSRTINNHQKLNIDSYTPTIPEIPLLDMSLTDDDFSNGLSMFKYRVALSIILGEIMNTFYSKSTEQITDIEEILKLAKPLQLKLRSWYQKLPSELSMSSFTKGKFNSNASLTLSYFIVELTLHRRILTSLKGNTAPEIVNVCRTAAKSRLVAAIDFVSGLKEEHINSFWHTSCTGGLILIATFASLLFVTSKFKEESSVFRDHLRRYIWMLKTGSKSFDKEKNALDRIHMLLVQIPGLLTDSTELSLLPNRFQIPESVSPQRSLLEMSSMNDLNFSIPQSNLSKLNSFDYLQQPLSTTNILEAQNSLTQSPSVDSHKSNTPMNHYSIFSNRNDISSETKANKKTLYKKDNGVTSLKNNTDLNKTTSSIDDNSTNLANNKDSRESSEDIAVISNNSHSVFDKNNYRNTLNDINLKDSK</sequence>
<dbReference type="PANTHER" id="PTHR31668:SF4">
    <property type="entry name" value="TRANSCRIPTIONAL ACTIVATOR PROTEIN DAL81"/>
    <property type="match status" value="1"/>
</dbReference>
<dbReference type="GO" id="GO:0005634">
    <property type="term" value="C:nucleus"/>
    <property type="evidence" value="ECO:0007669"/>
    <property type="project" value="TreeGrafter"/>
</dbReference>
<dbReference type="GO" id="GO:0051123">
    <property type="term" value="P:RNA polymerase II preinitiation complex assembly"/>
    <property type="evidence" value="ECO:0007669"/>
    <property type="project" value="EnsemblFungi"/>
</dbReference>
<dbReference type="PANTHER" id="PTHR31668">
    <property type="entry name" value="GLUCOSE TRANSPORT TRANSCRIPTION REGULATOR RGT1-RELATED-RELATED"/>
    <property type="match status" value="1"/>
</dbReference>
<feature type="compositionally biased region" description="Polar residues" evidence="8">
    <location>
        <begin position="901"/>
        <end position="928"/>
    </location>
</feature>
<dbReference type="GO" id="GO:0003677">
    <property type="term" value="F:DNA binding"/>
    <property type="evidence" value="ECO:0007669"/>
    <property type="project" value="UniProtKB-KW"/>
</dbReference>
<feature type="region of interest" description="Disordered" evidence="8">
    <location>
        <begin position="899"/>
        <end position="931"/>
    </location>
</feature>
<protein>
    <recommendedName>
        <fullName evidence="9">Xylanolytic transcriptional activator regulatory domain-containing protein</fullName>
    </recommendedName>
</protein>
<dbReference type="HOGENOM" id="CLU_006632_0_0_1"/>
<keyword evidence="5" id="KW-0804">Transcription</keyword>
<dbReference type="KEGG" id="tpf:TPHA_0N01760"/>
<dbReference type="GeneID" id="11532046"/>
<dbReference type="RefSeq" id="XP_003688391.1">
    <property type="nucleotide sequence ID" value="XM_003688343.1"/>
</dbReference>
<dbReference type="InterPro" id="IPR007219">
    <property type="entry name" value="XnlR_reg_dom"/>
</dbReference>
<feature type="domain" description="Xylanolytic transcriptional activator regulatory" evidence="9">
    <location>
        <begin position="375"/>
        <end position="638"/>
    </location>
</feature>
<evidence type="ECO:0000256" key="4">
    <source>
        <dbReference type="ARBA" id="ARBA00023125"/>
    </source>
</evidence>
<keyword evidence="7" id="KW-0175">Coiled coil</keyword>
<evidence type="ECO:0000259" key="9">
    <source>
        <dbReference type="Pfam" id="PF04082"/>
    </source>
</evidence>
<dbReference type="GO" id="GO:0001080">
    <property type="term" value="P:nitrogen catabolite activation of transcription from RNA polymerase II promoter"/>
    <property type="evidence" value="ECO:0007669"/>
    <property type="project" value="TreeGrafter"/>
</dbReference>
<keyword evidence="11" id="KW-1185">Reference proteome</keyword>
<gene>
    <name evidence="10" type="primary">TPHA0N01760</name>
    <name evidence="10" type="ordered locus">TPHA_0N01760</name>
</gene>
<evidence type="ECO:0000256" key="5">
    <source>
        <dbReference type="ARBA" id="ARBA00023163"/>
    </source>
</evidence>
<dbReference type="OrthoDB" id="2264294at2759"/>
<accession>G8C1C9</accession>
<keyword evidence="3" id="KW-0805">Transcription regulation</keyword>
<dbReference type="GO" id="GO:0003713">
    <property type="term" value="F:transcription coactivator activity"/>
    <property type="evidence" value="ECO:0007669"/>
    <property type="project" value="EnsemblFungi"/>
</dbReference>
<organism evidence="10 11">
    <name type="scientific">Tetrapisispora phaffii (strain ATCC 24235 / CBS 4417 / NBRC 1672 / NRRL Y-8282 / UCD 70-5)</name>
    <name type="common">Yeast</name>
    <name type="synonym">Fabospora phaffii</name>
    <dbReference type="NCBI Taxonomy" id="1071381"/>
    <lineage>
        <taxon>Eukaryota</taxon>
        <taxon>Fungi</taxon>
        <taxon>Dikarya</taxon>
        <taxon>Ascomycota</taxon>
        <taxon>Saccharomycotina</taxon>
        <taxon>Saccharomycetes</taxon>
        <taxon>Saccharomycetales</taxon>
        <taxon>Saccharomycetaceae</taxon>
        <taxon>Tetrapisispora</taxon>
    </lineage>
</organism>
<dbReference type="InterPro" id="IPR050797">
    <property type="entry name" value="Carb_Metab_Trans_Reg"/>
</dbReference>
<dbReference type="AlphaFoldDB" id="G8C1C9"/>
<feature type="compositionally biased region" description="Polar residues" evidence="8">
    <location>
        <begin position="8"/>
        <end position="29"/>
    </location>
</feature>
<dbReference type="GO" id="GO:1901714">
    <property type="term" value="P:positive regulation of urea catabolic process"/>
    <property type="evidence" value="ECO:0007669"/>
    <property type="project" value="EnsemblFungi"/>
</dbReference>
<dbReference type="EMBL" id="HE612869">
    <property type="protein sequence ID" value="CCE65957.1"/>
    <property type="molecule type" value="Genomic_DNA"/>
</dbReference>
<dbReference type="GO" id="GO:1901717">
    <property type="term" value="P:positive regulation of gamma-aminobutyric acid catabolic process"/>
    <property type="evidence" value="ECO:0007669"/>
    <property type="project" value="EnsemblFungi"/>
</dbReference>
<dbReference type="GO" id="GO:0045944">
    <property type="term" value="P:positive regulation of transcription by RNA polymerase II"/>
    <property type="evidence" value="ECO:0007669"/>
    <property type="project" value="EnsemblFungi"/>
</dbReference>
<proteinExistence type="predicted"/>
<dbReference type="Pfam" id="PF04082">
    <property type="entry name" value="Fungal_trans"/>
    <property type="match status" value="1"/>
</dbReference>
<evidence type="ECO:0000313" key="11">
    <source>
        <dbReference type="Proteomes" id="UP000005666"/>
    </source>
</evidence>
<name>G8C1C9_TETPH</name>
<keyword evidence="1" id="KW-0479">Metal-binding</keyword>
<feature type="region of interest" description="Disordered" evidence="8">
    <location>
        <begin position="857"/>
        <end position="883"/>
    </location>
</feature>
<dbReference type="GO" id="GO:0008270">
    <property type="term" value="F:zinc ion binding"/>
    <property type="evidence" value="ECO:0007669"/>
    <property type="project" value="InterPro"/>
</dbReference>
<keyword evidence="6" id="KW-0539">Nucleus</keyword>
<evidence type="ECO:0000256" key="7">
    <source>
        <dbReference type="SAM" id="Coils"/>
    </source>
</evidence>
<evidence type="ECO:0000313" key="10">
    <source>
        <dbReference type="EMBL" id="CCE65957.1"/>
    </source>
</evidence>
<keyword evidence="2" id="KW-0862">Zinc</keyword>
<keyword evidence="4" id="KW-0238">DNA-binding</keyword>
<reference evidence="10 11" key="1">
    <citation type="journal article" date="2011" name="Proc. Natl. Acad. Sci. U.S.A.">
        <title>Evolutionary erosion of yeast sex chromosomes by mating-type switching accidents.</title>
        <authorList>
            <person name="Gordon J.L."/>
            <person name="Armisen D."/>
            <person name="Proux-Wera E."/>
            <person name="Oheigeartaigh S.S."/>
            <person name="Byrne K.P."/>
            <person name="Wolfe K.H."/>
        </authorList>
    </citation>
    <scope>NUCLEOTIDE SEQUENCE [LARGE SCALE GENOMIC DNA]</scope>
    <source>
        <strain evidence="11">ATCC 24235 / CBS 4417 / NBRC 1672 / NRRL Y-8282 / UCD 70-5</strain>
    </source>
</reference>
<dbReference type="CDD" id="cd12148">
    <property type="entry name" value="fungal_TF_MHR"/>
    <property type="match status" value="1"/>
</dbReference>